<dbReference type="Gene3D" id="6.10.340.10">
    <property type="match status" value="1"/>
</dbReference>
<gene>
    <name evidence="13" type="ORF">H8S37_10655</name>
</gene>
<feature type="coiled-coil region" evidence="9">
    <location>
        <begin position="474"/>
        <end position="501"/>
    </location>
</feature>
<dbReference type="PANTHER" id="PTHR43531">
    <property type="entry name" value="PROTEIN ICFG"/>
    <property type="match status" value="1"/>
</dbReference>
<dbReference type="InterPro" id="IPR004089">
    <property type="entry name" value="MCPsignal_dom"/>
</dbReference>
<dbReference type="InterPro" id="IPR033479">
    <property type="entry name" value="dCache_1"/>
</dbReference>
<evidence type="ECO:0000256" key="1">
    <source>
        <dbReference type="ARBA" id="ARBA00004651"/>
    </source>
</evidence>
<protein>
    <submittedName>
        <fullName evidence="13">Methyl-accepting chemotaxis protein</fullName>
    </submittedName>
</protein>
<reference evidence="13" key="1">
    <citation type="submission" date="2020-08" db="EMBL/GenBank/DDBJ databases">
        <title>Genome public.</title>
        <authorList>
            <person name="Liu C."/>
            <person name="Sun Q."/>
        </authorList>
    </citation>
    <scope>NUCLEOTIDE SEQUENCE</scope>
    <source>
        <strain evidence="13">NSJ-55</strain>
    </source>
</reference>
<dbReference type="GO" id="GO:0005886">
    <property type="term" value="C:plasma membrane"/>
    <property type="evidence" value="ECO:0007669"/>
    <property type="project" value="UniProtKB-SubCell"/>
</dbReference>
<evidence type="ECO:0000256" key="9">
    <source>
        <dbReference type="SAM" id="Coils"/>
    </source>
</evidence>
<dbReference type="Pfam" id="PF02743">
    <property type="entry name" value="dCache_1"/>
    <property type="match status" value="1"/>
</dbReference>
<evidence type="ECO:0000256" key="7">
    <source>
        <dbReference type="ARBA" id="ARBA00029447"/>
    </source>
</evidence>
<comment type="caution">
    <text evidence="13">The sequence shown here is derived from an EMBL/GenBank/DDBJ whole genome shotgun (WGS) entry which is preliminary data.</text>
</comment>
<evidence type="ECO:0000256" key="3">
    <source>
        <dbReference type="ARBA" id="ARBA00022500"/>
    </source>
</evidence>
<sequence>MKKNTKRGIKSIRTRIIAGMSITAAAFVLLLGMISIVLSYQSANTQLKDEIEATAAVAADRVSEEIYRYINIAESCGMRKDIADLDIPIAEKKEILDGYAEKYGMVRANLLDSDGTSYFDGNTYADREYFQTCMEGNAYISTPVKSKVTGELTIIVAAPVWQNGKPDTVPAGVVYFVPEESFLNDIMASIKISGESGAYIIDKSGYTIADTTMETVTVQNIEREAEKDGDFNGLADIHKRMRQGEAGAGFYTKKGVAMAVGYAPIDRTDNWSLGLTAPKSEFMGMTILSVIVVAAVTFISIIISVIFARNLAGRIEKPLMQCTKRIQQLAEGDLHSLVPEIDTEDETGILASATREIVECLRSVIQDENRVLGEMASGNFTVSVTDSIYKGDLDSLRESLFEIIHKLSNTLRHINDVAVQVSAGSEQVAAGSQAFSQGATEQASSVEELAATLNEINRDIQLNAQSADQGNEAVDQAQTMLMKSREKMEELNEAMEEIRTSSGEIGHIIKTIEDIAFQTNILALNAAVEAARAGNAGKGFAVVADEVRSLAEKSAAASKSTSALIEGSVQSVERGSKLADETADCIEKTAEYAKKVVEMMQIISSNSKTQAESVGQVSEGVDQISNVVQTNSATAQQSAAASEELSGQAELLKKEAGEFKLPPSSEL</sequence>
<keyword evidence="2" id="KW-1003">Cell membrane</keyword>
<organism evidence="13 14">
    <name type="scientific">Mediterraneibacter hominis</name>
    <dbReference type="NCBI Taxonomy" id="2763054"/>
    <lineage>
        <taxon>Bacteria</taxon>
        <taxon>Bacillati</taxon>
        <taxon>Bacillota</taxon>
        <taxon>Clostridia</taxon>
        <taxon>Lachnospirales</taxon>
        <taxon>Lachnospiraceae</taxon>
        <taxon>Mediterraneibacter</taxon>
    </lineage>
</organism>
<evidence type="ECO:0000256" key="4">
    <source>
        <dbReference type="ARBA" id="ARBA00022692"/>
    </source>
</evidence>
<dbReference type="InterPro" id="IPR004090">
    <property type="entry name" value="Chemotax_Me-accpt_rcpt"/>
</dbReference>
<evidence type="ECO:0000259" key="11">
    <source>
        <dbReference type="PROSITE" id="PS50111"/>
    </source>
</evidence>
<dbReference type="Proteomes" id="UP000652477">
    <property type="component" value="Unassembled WGS sequence"/>
</dbReference>
<evidence type="ECO:0000256" key="10">
    <source>
        <dbReference type="SAM" id="Phobius"/>
    </source>
</evidence>
<name>A0A923LIE8_9FIRM</name>
<keyword evidence="6 10" id="KW-0472">Membrane</keyword>
<keyword evidence="8" id="KW-0807">Transducer</keyword>
<feature type="transmembrane region" description="Helical" evidence="10">
    <location>
        <begin position="282"/>
        <end position="308"/>
    </location>
</feature>
<dbReference type="GO" id="GO:0007165">
    <property type="term" value="P:signal transduction"/>
    <property type="evidence" value="ECO:0007669"/>
    <property type="project" value="UniProtKB-KW"/>
</dbReference>
<keyword evidence="14" id="KW-1185">Reference proteome</keyword>
<keyword evidence="3" id="KW-0145">Chemotaxis</keyword>
<proteinExistence type="inferred from homology"/>
<dbReference type="InterPro" id="IPR003660">
    <property type="entry name" value="HAMP_dom"/>
</dbReference>
<evidence type="ECO:0000313" key="14">
    <source>
        <dbReference type="Proteomes" id="UP000652477"/>
    </source>
</evidence>
<comment type="similarity">
    <text evidence="7">Belongs to the methyl-accepting chemotaxis (MCP) protein family.</text>
</comment>
<dbReference type="PANTHER" id="PTHR43531:SF11">
    <property type="entry name" value="METHYL-ACCEPTING CHEMOTAXIS PROTEIN 3"/>
    <property type="match status" value="1"/>
</dbReference>
<dbReference type="EMBL" id="JACOPF010000002">
    <property type="protein sequence ID" value="MBC5689377.1"/>
    <property type="molecule type" value="Genomic_DNA"/>
</dbReference>
<dbReference type="Gene3D" id="3.30.450.20">
    <property type="entry name" value="PAS domain"/>
    <property type="match status" value="1"/>
</dbReference>
<accession>A0A923LIE8</accession>
<evidence type="ECO:0000256" key="2">
    <source>
        <dbReference type="ARBA" id="ARBA00022475"/>
    </source>
</evidence>
<dbReference type="Pfam" id="PF00015">
    <property type="entry name" value="MCPsignal"/>
    <property type="match status" value="1"/>
</dbReference>
<dbReference type="AlphaFoldDB" id="A0A923LIE8"/>
<feature type="domain" description="HAMP" evidence="12">
    <location>
        <begin position="313"/>
        <end position="366"/>
    </location>
</feature>
<comment type="subcellular location">
    <subcellularLocation>
        <location evidence="1">Cell membrane</location>
        <topology evidence="1">Multi-pass membrane protein</topology>
    </subcellularLocation>
</comment>
<keyword evidence="4 10" id="KW-0812">Transmembrane</keyword>
<dbReference type="CDD" id="cd12912">
    <property type="entry name" value="PDC2_MCP_like"/>
    <property type="match status" value="1"/>
</dbReference>
<evidence type="ECO:0000256" key="8">
    <source>
        <dbReference type="PROSITE-ProRule" id="PRU00284"/>
    </source>
</evidence>
<dbReference type="Gene3D" id="1.10.287.950">
    <property type="entry name" value="Methyl-accepting chemotaxis protein"/>
    <property type="match status" value="1"/>
</dbReference>
<dbReference type="SUPFAM" id="SSF58104">
    <property type="entry name" value="Methyl-accepting chemotaxis protein (MCP) signaling domain"/>
    <property type="match status" value="1"/>
</dbReference>
<evidence type="ECO:0000259" key="12">
    <source>
        <dbReference type="PROSITE" id="PS50885"/>
    </source>
</evidence>
<dbReference type="CDD" id="cd11386">
    <property type="entry name" value="MCP_signal"/>
    <property type="match status" value="1"/>
</dbReference>
<dbReference type="GO" id="GO:0004888">
    <property type="term" value="F:transmembrane signaling receptor activity"/>
    <property type="evidence" value="ECO:0007669"/>
    <property type="project" value="InterPro"/>
</dbReference>
<evidence type="ECO:0000256" key="5">
    <source>
        <dbReference type="ARBA" id="ARBA00022989"/>
    </source>
</evidence>
<feature type="domain" description="Methyl-accepting transducer" evidence="11">
    <location>
        <begin position="417"/>
        <end position="646"/>
    </location>
</feature>
<evidence type="ECO:0000313" key="13">
    <source>
        <dbReference type="EMBL" id="MBC5689377.1"/>
    </source>
</evidence>
<keyword evidence="9" id="KW-0175">Coiled coil</keyword>
<dbReference type="SMART" id="SM00283">
    <property type="entry name" value="MA"/>
    <property type="match status" value="1"/>
</dbReference>
<dbReference type="PRINTS" id="PR00260">
    <property type="entry name" value="CHEMTRNSDUCR"/>
</dbReference>
<evidence type="ECO:0000256" key="6">
    <source>
        <dbReference type="ARBA" id="ARBA00023136"/>
    </source>
</evidence>
<dbReference type="PROSITE" id="PS50111">
    <property type="entry name" value="CHEMOTAXIS_TRANSDUC_2"/>
    <property type="match status" value="1"/>
</dbReference>
<dbReference type="PROSITE" id="PS50885">
    <property type="entry name" value="HAMP"/>
    <property type="match status" value="1"/>
</dbReference>
<dbReference type="GO" id="GO:0006935">
    <property type="term" value="P:chemotaxis"/>
    <property type="evidence" value="ECO:0007669"/>
    <property type="project" value="UniProtKB-KW"/>
</dbReference>
<keyword evidence="5 10" id="KW-1133">Transmembrane helix</keyword>
<dbReference type="InterPro" id="IPR051310">
    <property type="entry name" value="MCP_chemotaxis"/>
</dbReference>
<dbReference type="Pfam" id="PF00672">
    <property type="entry name" value="HAMP"/>
    <property type="match status" value="1"/>
</dbReference>
<dbReference type="CDD" id="cd06225">
    <property type="entry name" value="HAMP"/>
    <property type="match status" value="1"/>
</dbReference>